<keyword evidence="2" id="KW-1185">Reference proteome</keyword>
<evidence type="ECO:0000313" key="1">
    <source>
        <dbReference type="EMBL" id="GIL93569.1"/>
    </source>
</evidence>
<sequence>MGGARVYVGSRRFLREYPDIAGYVRDLYSVSRNIPCGEHGPHQDALLHFPPALNCYAVIPRGGAAWWTEPSSRAERFGGGEAYEAAVEWQSQPLSRDRWRFSFLPLPDFM</sequence>
<reference evidence="1" key="1">
    <citation type="journal article" date="2021" name="Proc. Natl. Acad. Sci. U.S.A.">
        <title>Three genomes in the algal genus Volvox reveal the fate of a haploid sex-determining region after a transition to homothallism.</title>
        <authorList>
            <person name="Yamamoto K."/>
            <person name="Hamaji T."/>
            <person name="Kawai-Toyooka H."/>
            <person name="Matsuzaki R."/>
            <person name="Takahashi F."/>
            <person name="Nishimura Y."/>
            <person name="Kawachi M."/>
            <person name="Noguchi H."/>
            <person name="Minakuchi Y."/>
            <person name="Umen J.G."/>
            <person name="Toyoda A."/>
            <person name="Nozaki H."/>
        </authorList>
    </citation>
    <scope>NUCLEOTIDE SEQUENCE</scope>
    <source>
        <strain evidence="1">NIES-3786</strain>
    </source>
</reference>
<dbReference type="Proteomes" id="UP000747110">
    <property type="component" value="Unassembled WGS sequence"/>
</dbReference>
<proteinExistence type="predicted"/>
<dbReference type="OrthoDB" id="2309723at2759"/>
<dbReference type="AlphaFoldDB" id="A0A8J4D251"/>
<dbReference type="EMBL" id="BNCP01000120">
    <property type="protein sequence ID" value="GIL93569.1"/>
    <property type="molecule type" value="Genomic_DNA"/>
</dbReference>
<name>A0A8J4D251_9CHLO</name>
<accession>A0A8J4D251</accession>
<organism evidence="1 2">
    <name type="scientific">Volvox reticuliferus</name>
    <dbReference type="NCBI Taxonomy" id="1737510"/>
    <lineage>
        <taxon>Eukaryota</taxon>
        <taxon>Viridiplantae</taxon>
        <taxon>Chlorophyta</taxon>
        <taxon>core chlorophytes</taxon>
        <taxon>Chlorophyceae</taxon>
        <taxon>CS clade</taxon>
        <taxon>Chlamydomonadales</taxon>
        <taxon>Volvocaceae</taxon>
        <taxon>Volvox</taxon>
    </lineage>
</organism>
<evidence type="ECO:0000313" key="2">
    <source>
        <dbReference type="Proteomes" id="UP000747110"/>
    </source>
</evidence>
<protein>
    <submittedName>
        <fullName evidence="1">Uncharacterized protein</fullName>
    </submittedName>
</protein>
<gene>
    <name evidence="1" type="ORF">Vretifemale_20975</name>
</gene>
<comment type="caution">
    <text evidence="1">The sequence shown here is derived from an EMBL/GenBank/DDBJ whole genome shotgun (WGS) entry which is preliminary data.</text>
</comment>